<reference evidence="11" key="1">
    <citation type="submission" date="2020-05" db="EMBL/GenBank/DDBJ databases">
        <authorList>
            <person name="Chiriac C."/>
            <person name="Salcher M."/>
            <person name="Ghai R."/>
            <person name="Kavagutti S V."/>
        </authorList>
    </citation>
    <scope>NUCLEOTIDE SEQUENCE</scope>
</reference>
<dbReference type="PANTHER" id="PTHR30040:SF2">
    <property type="entry name" value="FAD:PROTEIN FMN TRANSFERASE"/>
    <property type="match status" value="1"/>
</dbReference>
<evidence type="ECO:0000256" key="7">
    <source>
        <dbReference type="ARBA" id="ARBA00022827"/>
    </source>
</evidence>
<dbReference type="PANTHER" id="PTHR30040">
    <property type="entry name" value="THIAMINE BIOSYNTHESIS LIPOPROTEIN APBE"/>
    <property type="match status" value="1"/>
</dbReference>
<dbReference type="AlphaFoldDB" id="A0A6J6EAC7"/>
<dbReference type="EC" id="2.7.1.180" evidence="2"/>
<evidence type="ECO:0000256" key="5">
    <source>
        <dbReference type="ARBA" id="ARBA00022679"/>
    </source>
</evidence>
<proteinExistence type="predicted"/>
<evidence type="ECO:0000256" key="6">
    <source>
        <dbReference type="ARBA" id="ARBA00022723"/>
    </source>
</evidence>
<keyword evidence="6" id="KW-0479">Metal-binding</keyword>
<dbReference type="GO" id="GO:0016740">
    <property type="term" value="F:transferase activity"/>
    <property type="evidence" value="ECO:0007669"/>
    <property type="project" value="UniProtKB-KW"/>
</dbReference>
<dbReference type="Pfam" id="PF02424">
    <property type="entry name" value="ApbE"/>
    <property type="match status" value="1"/>
</dbReference>
<keyword evidence="4" id="KW-0285">Flavoprotein</keyword>
<keyword evidence="8" id="KW-0460">Magnesium</keyword>
<sequence>MILGYQETTQVMGVTATLTVHALDAPRLVRVGQDLLSRYEQLWSRFLPHSDITRLNNACGKTIDVDIETTDLIATMIAAHNETGGLFNPTLLPLQHQHGDSRSLTSVAVCSIPGTAHSWESLDGIMFNSPTSVSLPRDMTLDAGGIAKGFAADRVAQSLMQLGATSVSVNVGGDVRIMNSDESTHDWNFDVCDTQGITSWSTVSLRQGAIATSSMNARHRDNIGPTQHLFSRYDTVSEVATCSVITVNATWAEIWTKLLFFSNDLHNDIQKRDLAALIVDTDGNVYFSDKWKEYTL</sequence>
<comment type="cofactor">
    <cofactor evidence="1">
        <name>Mg(2+)</name>
        <dbReference type="ChEBI" id="CHEBI:18420"/>
    </cofactor>
</comment>
<protein>
    <recommendedName>
        <fullName evidence="3">FAD:protein FMN transferase</fullName>
        <ecNumber evidence="2">2.7.1.180</ecNumber>
    </recommendedName>
    <alternativeName>
        <fullName evidence="9">Flavin transferase</fullName>
    </alternativeName>
</protein>
<organism evidence="11">
    <name type="scientific">freshwater metagenome</name>
    <dbReference type="NCBI Taxonomy" id="449393"/>
    <lineage>
        <taxon>unclassified sequences</taxon>
        <taxon>metagenomes</taxon>
        <taxon>ecological metagenomes</taxon>
    </lineage>
</organism>
<gene>
    <name evidence="11" type="ORF">UFOPK1572_01375</name>
</gene>
<accession>A0A6J6EAC7</accession>
<dbReference type="EMBL" id="CAEZTC010000215">
    <property type="protein sequence ID" value="CAB4571253.1"/>
    <property type="molecule type" value="Genomic_DNA"/>
</dbReference>
<evidence type="ECO:0000313" key="11">
    <source>
        <dbReference type="EMBL" id="CAB4571253.1"/>
    </source>
</evidence>
<name>A0A6J6EAC7_9ZZZZ</name>
<evidence type="ECO:0000256" key="1">
    <source>
        <dbReference type="ARBA" id="ARBA00001946"/>
    </source>
</evidence>
<evidence type="ECO:0000256" key="8">
    <source>
        <dbReference type="ARBA" id="ARBA00022842"/>
    </source>
</evidence>
<dbReference type="GO" id="GO:0046872">
    <property type="term" value="F:metal ion binding"/>
    <property type="evidence" value="ECO:0007669"/>
    <property type="project" value="UniProtKB-KW"/>
</dbReference>
<evidence type="ECO:0000256" key="10">
    <source>
        <dbReference type="ARBA" id="ARBA00048540"/>
    </source>
</evidence>
<keyword evidence="5" id="KW-0808">Transferase</keyword>
<comment type="catalytic activity">
    <reaction evidence="10">
        <text>L-threonyl-[protein] + FAD = FMN-L-threonyl-[protein] + AMP + H(+)</text>
        <dbReference type="Rhea" id="RHEA:36847"/>
        <dbReference type="Rhea" id="RHEA-COMP:11060"/>
        <dbReference type="Rhea" id="RHEA-COMP:11061"/>
        <dbReference type="ChEBI" id="CHEBI:15378"/>
        <dbReference type="ChEBI" id="CHEBI:30013"/>
        <dbReference type="ChEBI" id="CHEBI:57692"/>
        <dbReference type="ChEBI" id="CHEBI:74257"/>
        <dbReference type="ChEBI" id="CHEBI:456215"/>
        <dbReference type="EC" id="2.7.1.180"/>
    </reaction>
</comment>
<dbReference type="InterPro" id="IPR003374">
    <property type="entry name" value="ApbE-like_sf"/>
</dbReference>
<dbReference type="InterPro" id="IPR024932">
    <property type="entry name" value="ApbE"/>
</dbReference>
<dbReference type="SUPFAM" id="SSF143631">
    <property type="entry name" value="ApbE-like"/>
    <property type="match status" value="1"/>
</dbReference>
<evidence type="ECO:0000256" key="2">
    <source>
        <dbReference type="ARBA" id="ARBA00011955"/>
    </source>
</evidence>
<keyword evidence="7" id="KW-0274">FAD</keyword>
<evidence type="ECO:0000256" key="9">
    <source>
        <dbReference type="ARBA" id="ARBA00031306"/>
    </source>
</evidence>
<evidence type="ECO:0000256" key="4">
    <source>
        <dbReference type="ARBA" id="ARBA00022630"/>
    </source>
</evidence>
<dbReference type="Gene3D" id="3.10.520.10">
    <property type="entry name" value="ApbE-like domains"/>
    <property type="match status" value="1"/>
</dbReference>
<evidence type="ECO:0000256" key="3">
    <source>
        <dbReference type="ARBA" id="ARBA00016337"/>
    </source>
</evidence>